<dbReference type="GO" id="GO:0003677">
    <property type="term" value="F:DNA binding"/>
    <property type="evidence" value="ECO:0007669"/>
    <property type="project" value="UniProtKB-UniRule"/>
</dbReference>
<organism evidence="7 8">
    <name type="scientific">Williamsia herbipolensis</name>
    <dbReference type="NCBI Taxonomy" id="1603258"/>
    <lineage>
        <taxon>Bacteria</taxon>
        <taxon>Bacillati</taxon>
        <taxon>Actinomycetota</taxon>
        <taxon>Actinomycetes</taxon>
        <taxon>Mycobacteriales</taxon>
        <taxon>Nocardiaceae</taxon>
        <taxon>Williamsia</taxon>
    </lineage>
</organism>
<dbReference type="SMART" id="SM01043">
    <property type="entry name" value="BTAD"/>
    <property type="match status" value="1"/>
</dbReference>
<evidence type="ECO:0000256" key="3">
    <source>
        <dbReference type="ARBA" id="ARBA00023125"/>
    </source>
</evidence>
<feature type="DNA-binding region" description="OmpR/PhoB-type" evidence="5">
    <location>
        <begin position="1"/>
        <end position="95"/>
    </location>
</feature>
<dbReference type="Gene3D" id="1.25.40.10">
    <property type="entry name" value="Tetratricopeptide repeat domain"/>
    <property type="match status" value="1"/>
</dbReference>
<keyword evidence="3 5" id="KW-0238">DNA-binding</keyword>
<keyword evidence="8" id="KW-1185">Reference proteome</keyword>
<dbReference type="PANTHER" id="PTHR35807">
    <property type="entry name" value="TRANSCRIPTIONAL REGULATOR REDD-RELATED"/>
    <property type="match status" value="1"/>
</dbReference>
<accession>A0AAU4K258</accession>
<dbReference type="InterPro" id="IPR041664">
    <property type="entry name" value="AAA_16"/>
</dbReference>
<dbReference type="Pfam" id="PF13191">
    <property type="entry name" value="AAA_16"/>
    <property type="match status" value="1"/>
</dbReference>
<dbReference type="InterPro" id="IPR011990">
    <property type="entry name" value="TPR-like_helical_dom_sf"/>
</dbReference>
<dbReference type="InterPro" id="IPR027417">
    <property type="entry name" value="P-loop_NTPase"/>
</dbReference>
<dbReference type="SUPFAM" id="SSF48452">
    <property type="entry name" value="TPR-like"/>
    <property type="match status" value="1"/>
</dbReference>
<dbReference type="RefSeq" id="WP_328857484.1">
    <property type="nucleotide sequence ID" value="NZ_CP108021.1"/>
</dbReference>
<reference evidence="7 8" key="1">
    <citation type="submission" date="2022-10" db="EMBL/GenBank/DDBJ databases">
        <title>The complete genomes of actinobacterial strains from the NBC collection.</title>
        <authorList>
            <person name="Joergensen T.S."/>
            <person name="Alvarez Arevalo M."/>
            <person name="Sterndorff E.B."/>
            <person name="Faurdal D."/>
            <person name="Vuksanovic O."/>
            <person name="Mourched A.-S."/>
            <person name="Charusanti P."/>
            <person name="Shaw S."/>
            <person name="Blin K."/>
            <person name="Weber T."/>
        </authorList>
    </citation>
    <scope>NUCLEOTIDE SEQUENCE [LARGE SCALE GENOMIC DNA]</scope>
    <source>
        <strain evidence="7 8">NBC_00319</strain>
    </source>
</reference>
<dbReference type="AlphaFoldDB" id="A0AAU4K258"/>
<dbReference type="Pfam" id="PF00486">
    <property type="entry name" value="Trans_reg_C"/>
    <property type="match status" value="1"/>
</dbReference>
<dbReference type="KEGG" id="whr:OG579_20685"/>
<dbReference type="InterPro" id="IPR005158">
    <property type="entry name" value="BTAD"/>
</dbReference>
<dbReference type="InterPro" id="IPR036388">
    <property type="entry name" value="WH-like_DNA-bd_sf"/>
</dbReference>
<evidence type="ECO:0000256" key="2">
    <source>
        <dbReference type="ARBA" id="ARBA00023015"/>
    </source>
</evidence>
<proteinExistence type="inferred from homology"/>
<dbReference type="Proteomes" id="UP001432128">
    <property type="component" value="Chromosome"/>
</dbReference>
<gene>
    <name evidence="7" type="ORF">OG579_20685</name>
</gene>
<dbReference type="GO" id="GO:0006355">
    <property type="term" value="P:regulation of DNA-templated transcription"/>
    <property type="evidence" value="ECO:0007669"/>
    <property type="project" value="InterPro"/>
</dbReference>
<dbReference type="SUPFAM" id="SSF46894">
    <property type="entry name" value="C-terminal effector domain of the bipartite response regulators"/>
    <property type="match status" value="1"/>
</dbReference>
<dbReference type="SMART" id="SM00862">
    <property type="entry name" value="Trans_reg_C"/>
    <property type="match status" value="1"/>
</dbReference>
<dbReference type="Gene3D" id="3.40.50.300">
    <property type="entry name" value="P-loop containing nucleotide triphosphate hydrolases"/>
    <property type="match status" value="1"/>
</dbReference>
<dbReference type="SUPFAM" id="SSF52540">
    <property type="entry name" value="P-loop containing nucleoside triphosphate hydrolases"/>
    <property type="match status" value="1"/>
</dbReference>
<evidence type="ECO:0000256" key="5">
    <source>
        <dbReference type="PROSITE-ProRule" id="PRU01091"/>
    </source>
</evidence>
<comment type="similarity">
    <text evidence="1">Belongs to the AfsR/DnrI/RedD regulatory family.</text>
</comment>
<feature type="domain" description="OmpR/PhoB-type" evidence="6">
    <location>
        <begin position="1"/>
        <end position="95"/>
    </location>
</feature>
<dbReference type="Pfam" id="PF03704">
    <property type="entry name" value="BTAD"/>
    <property type="match status" value="1"/>
</dbReference>
<evidence type="ECO:0000256" key="4">
    <source>
        <dbReference type="ARBA" id="ARBA00023163"/>
    </source>
</evidence>
<keyword evidence="2" id="KW-0805">Transcription regulation</keyword>
<dbReference type="PANTHER" id="PTHR35807:SF1">
    <property type="entry name" value="TRANSCRIPTIONAL REGULATOR REDD"/>
    <property type="match status" value="1"/>
</dbReference>
<evidence type="ECO:0000313" key="7">
    <source>
        <dbReference type="EMBL" id="WUM20071.1"/>
    </source>
</evidence>
<dbReference type="InterPro" id="IPR016032">
    <property type="entry name" value="Sig_transdc_resp-reg_C-effctor"/>
</dbReference>
<sequence>MEYRLLGHMDVRAGARDVVLGGLKQRAVLAVLLLNAGSTVDIDRLVDAIWGDDPPAKPVASVRAYVANLRRALDDVDEHSSTAVTTDASGYRVDVGPGELDVATFDDLTARGRHELTAGDAGLAEQTLSSALALWRGPPLLEFAGRSFADAAIHRLTALRTTAAEGLFEAGLALGRDSELIPGLEDQVRIDPLHERLWGQLMVALYRSGRRAEALATYARARDILHADLGVAPGAALEHLRREIARESGDLDHRPLHLQVRTMVVDTVAHHRLVARDRELELLGDAVTTTARGRGTVAVIRGDSGTGKSSLAAAVVDDAADRGFGFAWAGHTGGLREPPMWTWVHVIRRLTETASATVVDRARELAPEVFATAAGRRSSAETTIAADSRFEGAEQLVEVIALLVSDTPTLVVLDDFHHAEKATREVLELLSPRLREIPLLVLVTWQDVGADRPLRPKAFHRLLSRSETLTIGLGPLDVDGVRELVAVETRVRAHPDLIDAIHDRTAGNPFHVRELARLLHVGGHLDADTREIPDAATPDAVAGVVRRRLAVLPRRTREAIGVGGLIGASFEAAVLAETLDTDDTDLRARLAPACRSGVLVAGDEVPHRYWFTHTVIQRVAADELPFGDRERAHARIAESYATRARVGGYDQAMAAADHAWRAGVHLEPAVAAALIEGALRGAVSRAEYLDIAELTERAVTMLERLPDDDARHDREARFWMQRASVLAVLTGHNAPETEEALARVFRAGAAMTSGAEFTSAVALRCAMLVGTAGYREAAVLGEKLIDRFLADGEPAAGAAGYYVRAVAALMGGDPDGAIAAVETLTSEVPTIDPADNLLLFDIRAFGVAALAHAVRGDHALGRAVARTGMDLARSRSNGFAEAILAVNRLQVNAYCGVVVGTADESAALVDTLTAVGAVDLVGSARLIGAWARGLERDGDDTTGEIRDALALHTSGGMVVFVPLYLRLLSEVEQAHGYLDDARVSAQRAASTARAHGEVAWDTRPAVRRMLHTADARLLGDTETGAPLTG</sequence>
<dbReference type="CDD" id="cd15831">
    <property type="entry name" value="BTAD"/>
    <property type="match status" value="1"/>
</dbReference>
<dbReference type="PROSITE" id="PS51755">
    <property type="entry name" value="OMPR_PHOB"/>
    <property type="match status" value="1"/>
</dbReference>
<evidence type="ECO:0000313" key="8">
    <source>
        <dbReference type="Proteomes" id="UP001432128"/>
    </source>
</evidence>
<evidence type="ECO:0000256" key="1">
    <source>
        <dbReference type="ARBA" id="ARBA00005820"/>
    </source>
</evidence>
<dbReference type="InterPro" id="IPR051677">
    <property type="entry name" value="AfsR-DnrI-RedD_regulator"/>
</dbReference>
<dbReference type="Gene3D" id="1.10.10.10">
    <property type="entry name" value="Winged helix-like DNA-binding domain superfamily/Winged helix DNA-binding domain"/>
    <property type="match status" value="1"/>
</dbReference>
<evidence type="ECO:0000259" key="6">
    <source>
        <dbReference type="PROSITE" id="PS51755"/>
    </source>
</evidence>
<name>A0AAU4K258_9NOCA</name>
<dbReference type="EMBL" id="CP108021">
    <property type="protein sequence ID" value="WUM20071.1"/>
    <property type="molecule type" value="Genomic_DNA"/>
</dbReference>
<keyword evidence="4" id="KW-0804">Transcription</keyword>
<protein>
    <submittedName>
        <fullName evidence="7">AAA family ATPase</fullName>
    </submittedName>
</protein>
<dbReference type="InterPro" id="IPR001867">
    <property type="entry name" value="OmpR/PhoB-type_DNA-bd"/>
</dbReference>
<dbReference type="GO" id="GO:0000160">
    <property type="term" value="P:phosphorelay signal transduction system"/>
    <property type="evidence" value="ECO:0007669"/>
    <property type="project" value="InterPro"/>
</dbReference>